<dbReference type="InterPro" id="IPR045935">
    <property type="entry name" value="DUF6355"/>
</dbReference>
<sequence length="100" mass="11200">MVTAMTVAAVTSTAGISAAQAEARQANPCNFRVDRDSAYPYFMFAHWNNCTDHRQLVHVDLAFWPDEERCLPPGDTFLGAADPRLLPISFVRNAWLVRDC</sequence>
<keyword evidence="2" id="KW-1185">Reference proteome</keyword>
<accession>A0A918FZE0</accession>
<evidence type="ECO:0000313" key="2">
    <source>
        <dbReference type="Proteomes" id="UP000606194"/>
    </source>
</evidence>
<comment type="caution">
    <text evidence="1">The sequence shown here is derived from an EMBL/GenBank/DDBJ whole genome shotgun (WGS) entry which is preliminary data.</text>
</comment>
<proteinExistence type="predicted"/>
<reference evidence="1" key="2">
    <citation type="submission" date="2020-09" db="EMBL/GenBank/DDBJ databases">
        <authorList>
            <person name="Sun Q."/>
            <person name="Ohkuma M."/>
        </authorList>
    </citation>
    <scope>NUCLEOTIDE SEQUENCE</scope>
    <source>
        <strain evidence="1">JCM 4386</strain>
    </source>
</reference>
<dbReference type="EMBL" id="BMTL01000018">
    <property type="protein sequence ID" value="GGS00992.1"/>
    <property type="molecule type" value="Genomic_DNA"/>
</dbReference>
<dbReference type="AlphaFoldDB" id="A0A918FZE0"/>
<dbReference type="Pfam" id="PF19882">
    <property type="entry name" value="DUF6355"/>
    <property type="match status" value="1"/>
</dbReference>
<name>A0A918FZE0_9ACTN</name>
<evidence type="ECO:0000313" key="1">
    <source>
        <dbReference type="EMBL" id="GGS00992.1"/>
    </source>
</evidence>
<organism evidence="1 2">
    <name type="scientific">Streptomyces humidus</name>
    <dbReference type="NCBI Taxonomy" id="52259"/>
    <lineage>
        <taxon>Bacteria</taxon>
        <taxon>Bacillati</taxon>
        <taxon>Actinomycetota</taxon>
        <taxon>Actinomycetes</taxon>
        <taxon>Kitasatosporales</taxon>
        <taxon>Streptomycetaceae</taxon>
        <taxon>Streptomyces</taxon>
    </lineage>
</organism>
<gene>
    <name evidence="1" type="ORF">GCM10010269_44960</name>
</gene>
<dbReference type="Proteomes" id="UP000606194">
    <property type="component" value="Unassembled WGS sequence"/>
</dbReference>
<protein>
    <submittedName>
        <fullName evidence="1">Uncharacterized protein</fullName>
    </submittedName>
</protein>
<reference evidence="1" key="1">
    <citation type="journal article" date="2014" name="Int. J. Syst. Evol. Microbiol.">
        <title>Complete genome sequence of Corynebacterium casei LMG S-19264T (=DSM 44701T), isolated from a smear-ripened cheese.</title>
        <authorList>
            <consortium name="US DOE Joint Genome Institute (JGI-PGF)"/>
            <person name="Walter F."/>
            <person name="Albersmeier A."/>
            <person name="Kalinowski J."/>
            <person name="Ruckert C."/>
        </authorList>
    </citation>
    <scope>NUCLEOTIDE SEQUENCE</scope>
    <source>
        <strain evidence="1">JCM 4386</strain>
    </source>
</reference>